<dbReference type="PATRIC" id="fig|1195763.3.peg.3140"/>
<evidence type="ECO:0000313" key="9">
    <source>
        <dbReference type="Proteomes" id="UP000036097"/>
    </source>
</evidence>
<comment type="caution">
    <text evidence="8">The sequence shown here is derived from an EMBL/GenBank/DDBJ whole genome shotgun (WGS) entry which is preliminary data.</text>
</comment>
<evidence type="ECO:0000256" key="3">
    <source>
        <dbReference type="ARBA" id="ARBA00022679"/>
    </source>
</evidence>
<dbReference type="EC" id="2.1.1.223" evidence="6"/>
<protein>
    <recommendedName>
        <fullName evidence="6">tRNA1(Val) (adenine(37)-N6)-methyltransferase</fullName>
        <ecNumber evidence="6">2.1.1.223</ecNumber>
    </recommendedName>
    <alternativeName>
        <fullName evidence="6">tRNA m6A37 methyltransferase</fullName>
    </alternativeName>
</protein>
<comment type="similarity">
    <text evidence="6">Belongs to the methyltransferase superfamily. tRNA (adenine-N(6)-)-methyltransferase family.</text>
</comment>
<keyword evidence="9" id="KW-1185">Reference proteome</keyword>
<evidence type="ECO:0000256" key="6">
    <source>
        <dbReference type="HAMAP-Rule" id="MF_01872"/>
    </source>
</evidence>
<name>A0A0J1GXL0_9GAMM</name>
<reference evidence="8 9" key="1">
    <citation type="submission" date="2015-05" db="EMBL/GenBank/DDBJ databases">
        <title>Photobacterium galathea sp. nov.</title>
        <authorList>
            <person name="Machado H."/>
            <person name="Gram L."/>
        </authorList>
    </citation>
    <scope>NUCLEOTIDE SEQUENCE [LARGE SCALE GENOMIC DNA]</scope>
    <source>
        <strain evidence="8 9">CGMCC 1.12159</strain>
    </source>
</reference>
<dbReference type="STRING" id="1195763.ABT56_14785"/>
<dbReference type="InterPro" id="IPR007848">
    <property type="entry name" value="Small_mtfrase_dom"/>
</dbReference>
<keyword evidence="5 6" id="KW-0819">tRNA processing</keyword>
<evidence type="ECO:0000313" key="8">
    <source>
        <dbReference type="EMBL" id="KLV04403.1"/>
    </source>
</evidence>
<evidence type="ECO:0000256" key="4">
    <source>
        <dbReference type="ARBA" id="ARBA00022691"/>
    </source>
</evidence>
<comment type="function">
    <text evidence="6">Specifically methylates the adenine in position 37 of tRNA(1)(Val) (anticodon cmo5UAC).</text>
</comment>
<evidence type="ECO:0000256" key="1">
    <source>
        <dbReference type="ARBA" id="ARBA00022490"/>
    </source>
</evidence>
<keyword evidence="1 6" id="KW-0963">Cytoplasm</keyword>
<dbReference type="PANTHER" id="PTHR47739:SF1">
    <property type="entry name" value="TRNA1(VAL) (ADENINE(37)-N6)-METHYLTRANSFERASE"/>
    <property type="match status" value="1"/>
</dbReference>
<dbReference type="GO" id="GO:0016430">
    <property type="term" value="F:tRNA (adenine-N6)-methyltransferase activity"/>
    <property type="evidence" value="ECO:0007669"/>
    <property type="project" value="UniProtKB-UniRule"/>
</dbReference>
<gene>
    <name evidence="8" type="ORF">ABT56_14785</name>
</gene>
<sequence>MAKGFSFKQFHVNDHGCGMPVSTDGVLLGAWADLSRKGLIVDIGTGSGLLALMAAQRTHTQGNLITAVEIDPAAAEAALQNFQHSPWPDALSLTQQDIRQWAKTQEQGTVTSVICNPPYFNSGEQANCQARATARHTDSLPHIELLEALRFLLADDGIASLILPTYEGEQLLQQAEQTGLYCQRRCDVRTSASKPVSRLLIALTPVQTATRHEQLVIHEHGHYSAAFTALTRDFYLKM</sequence>
<dbReference type="EMBL" id="LDOT01000022">
    <property type="protein sequence ID" value="KLV04403.1"/>
    <property type="molecule type" value="Genomic_DNA"/>
</dbReference>
<dbReference type="Pfam" id="PF05175">
    <property type="entry name" value="MTS"/>
    <property type="match status" value="1"/>
</dbReference>
<comment type="subcellular location">
    <subcellularLocation>
        <location evidence="6">Cytoplasm</location>
    </subcellularLocation>
</comment>
<accession>A0A0J1GXL0</accession>
<dbReference type="OrthoDB" id="5383291at2"/>
<dbReference type="PANTHER" id="PTHR47739">
    <property type="entry name" value="TRNA1(VAL) (ADENINE(37)-N6)-METHYLTRANSFERASE"/>
    <property type="match status" value="1"/>
</dbReference>
<keyword evidence="2 6" id="KW-0489">Methyltransferase</keyword>
<organism evidence="8 9">
    <name type="scientific">Photobacterium aquae</name>
    <dbReference type="NCBI Taxonomy" id="1195763"/>
    <lineage>
        <taxon>Bacteria</taxon>
        <taxon>Pseudomonadati</taxon>
        <taxon>Pseudomonadota</taxon>
        <taxon>Gammaproteobacteria</taxon>
        <taxon>Vibrionales</taxon>
        <taxon>Vibrionaceae</taxon>
        <taxon>Photobacterium</taxon>
    </lineage>
</organism>
<proteinExistence type="inferred from homology"/>
<dbReference type="GO" id="GO:0032259">
    <property type="term" value="P:methylation"/>
    <property type="evidence" value="ECO:0007669"/>
    <property type="project" value="UniProtKB-KW"/>
</dbReference>
<dbReference type="SUPFAM" id="SSF53335">
    <property type="entry name" value="S-adenosyl-L-methionine-dependent methyltransferases"/>
    <property type="match status" value="1"/>
</dbReference>
<keyword evidence="3 6" id="KW-0808">Transferase</keyword>
<feature type="domain" description="Methyltransferase small" evidence="7">
    <location>
        <begin position="36"/>
        <end position="124"/>
    </location>
</feature>
<dbReference type="HAMAP" id="MF_01872">
    <property type="entry name" value="tRNA_methyltr_YfiC"/>
    <property type="match status" value="1"/>
</dbReference>
<dbReference type="RefSeq" id="WP_047879663.1">
    <property type="nucleotide sequence ID" value="NZ_LDOT01000022.1"/>
</dbReference>
<dbReference type="InterPro" id="IPR022882">
    <property type="entry name" value="tRNA_adenine-N6_MeTrfase"/>
</dbReference>
<dbReference type="CDD" id="cd02440">
    <property type="entry name" value="AdoMet_MTases"/>
    <property type="match status" value="1"/>
</dbReference>
<dbReference type="Gene3D" id="3.40.50.150">
    <property type="entry name" value="Vaccinia Virus protein VP39"/>
    <property type="match status" value="1"/>
</dbReference>
<evidence type="ECO:0000256" key="5">
    <source>
        <dbReference type="ARBA" id="ARBA00022694"/>
    </source>
</evidence>
<dbReference type="AlphaFoldDB" id="A0A0J1GXL0"/>
<evidence type="ECO:0000256" key="2">
    <source>
        <dbReference type="ARBA" id="ARBA00022603"/>
    </source>
</evidence>
<dbReference type="InterPro" id="IPR050210">
    <property type="entry name" value="tRNA_Adenine-N(6)_MTase"/>
</dbReference>
<comment type="catalytic activity">
    <reaction evidence="6">
        <text>adenosine(37) in tRNA1(Val) + S-adenosyl-L-methionine = N(6)-methyladenosine(37) in tRNA1(Val) + S-adenosyl-L-homocysteine + H(+)</text>
        <dbReference type="Rhea" id="RHEA:43160"/>
        <dbReference type="Rhea" id="RHEA-COMP:10369"/>
        <dbReference type="Rhea" id="RHEA-COMP:10370"/>
        <dbReference type="ChEBI" id="CHEBI:15378"/>
        <dbReference type="ChEBI" id="CHEBI:57856"/>
        <dbReference type="ChEBI" id="CHEBI:59789"/>
        <dbReference type="ChEBI" id="CHEBI:74411"/>
        <dbReference type="ChEBI" id="CHEBI:74449"/>
        <dbReference type="EC" id="2.1.1.223"/>
    </reaction>
</comment>
<dbReference type="GO" id="GO:0008033">
    <property type="term" value="P:tRNA processing"/>
    <property type="evidence" value="ECO:0007669"/>
    <property type="project" value="UniProtKB-UniRule"/>
</dbReference>
<dbReference type="Proteomes" id="UP000036097">
    <property type="component" value="Unassembled WGS sequence"/>
</dbReference>
<dbReference type="InterPro" id="IPR029063">
    <property type="entry name" value="SAM-dependent_MTases_sf"/>
</dbReference>
<evidence type="ECO:0000259" key="7">
    <source>
        <dbReference type="Pfam" id="PF05175"/>
    </source>
</evidence>
<keyword evidence="4 6" id="KW-0949">S-adenosyl-L-methionine</keyword>
<dbReference type="GO" id="GO:0005737">
    <property type="term" value="C:cytoplasm"/>
    <property type="evidence" value="ECO:0007669"/>
    <property type="project" value="UniProtKB-SubCell"/>
</dbReference>